<dbReference type="Proteomes" id="UP000233556">
    <property type="component" value="Unassembled WGS sequence"/>
</dbReference>
<keyword evidence="2" id="KW-0695">RNA-directed DNA polymerase</keyword>
<gene>
    <name evidence="2" type="ORF">llap_1450</name>
</gene>
<dbReference type="PANTHER" id="PTHR33332">
    <property type="entry name" value="REVERSE TRANSCRIPTASE DOMAIN-CONTAINING PROTEIN"/>
    <property type="match status" value="1"/>
</dbReference>
<accession>A0A2I0UQD4</accession>
<dbReference type="Pfam" id="PF00078">
    <property type="entry name" value="RVT_1"/>
    <property type="match status" value="1"/>
</dbReference>
<sequence>MSMVNRTGHVSQGMKVGARRAWEAHEGSSTMVSPQKMQKAVSSALTRADVAPQRELQWKHTATQVSGCRECFNLSWLMDGRRDDSYVRCDQVDYLLSLVAELKEQIERLQSIRECEKEIDLWNQALTFDTVLHDILVLKLESHGSDGWTTRWIRSWMDGRTQRVVVNGSMTKWKPVMSGVPQGSVLGPVLFKIFVRDRNSGRQCTLSKFADDTKLCGVVDTLEGRDAIQRDLDRLRGGHVHMNFNQAKCKVLHLGHGNPKHKYRLGGEWLESSHEENDLGVLMDEKLDTSWQCALVAMKENHILGCIKRSVVSRSWR</sequence>
<organism evidence="2 3">
    <name type="scientific">Limosa lapponica baueri</name>
    <dbReference type="NCBI Taxonomy" id="1758121"/>
    <lineage>
        <taxon>Eukaryota</taxon>
        <taxon>Metazoa</taxon>
        <taxon>Chordata</taxon>
        <taxon>Craniata</taxon>
        <taxon>Vertebrata</taxon>
        <taxon>Euteleostomi</taxon>
        <taxon>Archelosauria</taxon>
        <taxon>Archosauria</taxon>
        <taxon>Dinosauria</taxon>
        <taxon>Saurischia</taxon>
        <taxon>Theropoda</taxon>
        <taxon>Coelurosauria</taxon>
        <taxon>Aves</taxon>
        <taxon>Neognathae</taxon>
        <taxon>Neoaves</taxon>
        <taxon>Charadriiformes</taxon>
        <taxon>Scolopacidae</taxon>
        <taxon>Limosa</taxon>
    </lineage>
</organism>
<dbReference type="InterPro" id="IPR000477">
    <property type="entry name" value="RT_dom"/>
</dbReference>
<evidence type="ECO:0000313" key="3">
    <source>
        <dbReference type="Proteomes" id="UP000233556"/>
    </source>
</evidence>
<dbReference type="AlphaFoldDB" id="A0A2I0UQD4"/>
<name>A0A2I0UQD4_LIMLA</name>
<reference evidence="3" key="2">
    <citation type="submission" date="2017-12" db="EMBL/GenBank/DDBJ databases">
        <title>Genome sequence of the Bar-tailed Godwit (Limosa lapponica baueri).</title>
        <authorList>
            <person name="Lima N.C.B."/>
            <person name="Parody-Merino A.M."/>
            <person name="Battley P.F."/>
            <person name="Fidler A.E."/>
            <person name="Prosdocimi F."/>
        </authorList>
    </citation>
    <scope>NUCLEOTIDE SEQUENCE [LARGE SCALE GENOMIC DNA]</scope>
</reference>
<keyword evidence="2" id="KW-0808">Transferase</keyword>
<evidence type="ECO:0000313" key="2">
    <source>
        <dbReference type="EMBL" id="PKU48256.1"/>
    </source>
</evidence>
<keyword evidence="2" id="KW-0548">Nucleotidyltransferase</keyword>
<dbReference type="GO" id="GO:0003964">
    <property type="term" value="F:RNA-directed DNA polymerase activity"/>
    <property type="evidence" value="ECO:0007669"/>
    <property type="project" value="UniProtKB-KW"/>
</dbReference>
<dbReference type="OrthoDB" id="416454at2759"/>
<reference evidence="3" key="1">
    <citation type="submission" date="2017-11" db="EMBL/GenBank/DDBJ databases">
        <authorList>
            <person name="Lima N.C."/>
            <person name="Parody-Merino A.M."/>
            <person name="Battley P.F."/>
            <person name="Fidler A.E."/>
            <person name="Prosdocimi F."/>
        </authorList>
    </citation>
    <scope>NUCLEOTIDE SEQUENCE [LARGE SCALE GENOMIC DNA]</scope>
</reference>
<protein>
    <submittedName>
        <fullName evidence="2">Rna-directed dna polymerase from mobile element jockey-like</fullName>
    </submittedName>
</protein>
<keyword evidence="3" id="KW-1185">Reference proteome</keyword>
<evidence type="ECO:0000259" key="1">
    <source>
        <dbReference type="Pfam" id="PF00078"/>
    </source>
</evidence>
<proteinExistence type="predicted"/>
<dbReference type="EMBL" id="KZ505657">
    <property type="protein sequence ID" value="PKU48256.1"/>
    <property type="molecule type" value="Genomic_DNA"/>
</dbReference>
<feature type="domain" description="Reverse transcriptase" evidence="1">
    <location>
        <begin position="128"/>
        <end position="263"/>
    </location>
</feature>